<evidence type="ECO:0000256" key="5">
    <source>
        <dbReference type="ARBA" id="ARBA00023242"/>
    </source>
</evidence>
<organism evidence="7 8">
    <name type="scientific">Saxophila tyrrhenica</name>
    <dbReference type="NCBI Taxonomy" id="1690608"/>
    <lineage>
        <taxon>Eukaryota</taxon>
        <taxon>Fungi</taxon>
        <taxon>Dikarya</taxon>
        <taxon>Ascomycota</taxon>
        <taxon>Pezizomycotina</taxon>
        <taxon>Dothideomycetes</taxon>
        <taxon>Dothideomycetidae</taxon>
        <taxon>Mycosphaerellales</taxon>
        <taxon>Extremaceae</taxon>
        <taxon>Saxophila</taxon>
    </lineage>
</organism>
<accession>A0AAV9PQQ2</accession>
<protein>
    <recommendedName>
        <fullName evidence="9">NF-kappa-B inhibitor-like protein 1</fullName>
    </recommendedName>
</protein>
<dbReference type="GeneID" id="89923086"/>
<evidence type="ECO:0000256" key="6">
    <source>
        <dbReference type="SAM" id="MobiDB-lite"/>
    </source>
</evidence>
<comment type="subcellular location">
    <subcellularLocation>
        <location evidence="1">Nucleus</location>
    </subcellularLocation>
</comment>
<keyword evidence="5" id="KW-0539">Nucleus</keyword>
<keyword evidence="8" id="KW-1185">Reference proteome</keyword>
<feature type="compositionally biased region" description="Basic and acidic residues" evidence="6">
    <location>
        <begin position="31"/>
        <end position="60"/>
    </location>
</feature>
<dbReference type="PANTHER" id="PTHR15263:SF1">
    <property type="entry name" value="NF-KAPPA-B INHIBITOR-LIKE PROTEIN 1"/>
    <property type="match status" value="1"/>
</dbReference>
<evidence type="ECO:0000313" key="8">
    <source>
        <dbReference type="Proteomes" id="UP001337655"/>
    </source>
</evidence>
<evidence type="ECO:0000256" key="2">
    <source>
        <dbReference type="ARBA" id="ARBA00022553"/>
    </source>
</evidence>
<evidence type="ECO:0008006" key="9">
    <source>
        <dbReference type="Google" id="ProtNLM"/>
    </source>
</evidence>
<feature type="compositionally biased region" description="Basic and acidic residues" evidence="6">
    <location>
        <begin position="1"/>
        <end position="11"/>
    </location>
</feature>
<gene>
    <name evidence="7" type="ORF">LTR77_001739</name>
</gene>
<dbReference type="Proteomes" id="UP001337655">
    <property type="component" value="Unassembled WGS sequence"/>
</dbReference>
<feature type="compositionally biased region" description="Basic and acidic residues" evidence="6">
    <location>
        <begin position="242"/>
        <end position="252"/>
    </location>
</feature>
<evidence type="ECO:0000256" key="1">
    <source>
        <dbReference type="ARBA" id="ARBA00004123"/>
    </source>
</evidence>
<dbReference type="EMBL" id="JAVRRT010000002">
    <property type="protein sequence ID" value="KAK5174657.1"/>
    <property type="molecule type" value="Genomic_DNA"/>
</dbReference>
<evidence type="ECO:0000256" key="3">
    <source>
        <dbReference type="ARBA" id="ARBA00022737"/>
    </source>
</evidence>
<keyword evidence="3" id="KW-0677">Repeat</keyword>
<reference evidence="7 8" key="1">
    <citation type="submission" date="2023-08" db="EMBL/GenBank/DDBJ databases">
        <title>Black Yeasts Isolated from many extreme environments.</title>
        <authorList>
            <person name="Coleine C."/>
            <person name="Stajich J.E."/>
            <person name="Selbmann L."/>
        </authorList>
    </citation>
    <scope>NUCLEOTIDE SEQUENCE [LARGE SCALE GENOMIC DNA]</scope>
    <source>
        <strain evidence="7 8">CCFEE 5935</strain>
    </source>
</reference>
<feature type="region of interest" description="Disordered" evidence="6">
    <location>
        <begin position="242"/>
        <end position="261"/>
    </location>
</feature>
<feature type="compositionally biased region" description="Basic and acidic residues" evidence="6">
    <location>
        <begin position="86"/>
        <end position="96"/>
    </location>
</feature>
<keyword evidence="4" id="KW-0040">ANK repeat</keyword>
<evidence type="ECO:0000313" key="7">
    <source>
        <dbReference type="EMBL" id="KAK5174657.1"/>
    </source>
</evidence>
<dbReference type="InterPro" id="IPR038753">
    <property type="entry name" value="NFKBIL1"/>
</dbReference>
<name>A0AAV9PQQ2_9PEZI</name>
<feature type="region of interest" description="Disordered" evidence="6">
    <location>
        <begin position="209"/>
        <end position="232"/>
    </location>
</feature>
<dbReference type="GO" id="GO:0043124">
    <property type="term" value="P:negative regulation of canonical NF-kappaB signal transduction"/>
    <property type="evidence" value="ECO:0007669"/>
    <property type="project" value="InterPro"/>
</dbReference>
<comment type="caution">
    <text evidence="7">The sequence shown here is derived from an EMBL/GenBank/DDBJ whole genome shotgun (WGS) entry which is preliminary data.</text>
</comment>
<dbReference type="RefSeq" id="XP_064663326.1">
    <property type="nucleotide sequence ID" value="XM_064798999.1"/>
</dbReference>
<dbReference type="GO" id="GO:0005634">
    <property type="term" value="C:nucleus"/>
    <property type="evidence" value="ECO:0007669"/>
    <property type="project" value="UniProtKB-SubCell"/>
</dbReference>
<dbReference type="AlphaFoldDB" id="A0AAV9PQQ2"/>
<sequence>MPSLEESRRQVEQSLEGETDHDAILASLQNEIDRHNAIKDDQRENIDGRRRSRREDEWRSPRASKFRFKHGTKDPQDDRRKHRRSRREDSYDSAGERRHHKKRRKHGTPSREDPDTQDSDAAHPFPREPADPSSMDTDAFRASLFDALADDEGAAAYWESVYNQPIHVYPRPAQQNATTGKLEQMNDEEYVTYVKEKMWERKNPEVVFEREKREKERRAEEEERTRKREEFVRRKERQAWERAQRWKGREGAGDGEEDEDAWERYEYAFTGDSNRPATQPTKEAPSESEYTTAWSTYLSSWSKLLTSQPSDSDTKLANRLPWPVLPGKLVLKPNIEAFMRRAPADSAKDRLRTLKAERVRWHPDKIQQRFGGEVDEGTMKLVTGVFQVVDAMLEVERKGGGG</sequence>
<feature type="region of interest" description="Disordered" evidence="6">
    <location>
        <begin position="1"/>
        <end position="138"/>
    </location>
</feature>
<evidence type="ECO:0000256" key="4">
    <source>
        <dbReference type="ARBA" id="ARBA00023043"/>
    </source>
</evidence>
<proteinExistence type="predicted"/>
<dbReference type="PANTHER" id="PTHR15263">
    <property type="entry name" value="I-KAPPA-B-LIKE PROTEIN IKBL"/>
    <property type="match status" value="1"/>
</dbReference>
<keyword evidence="2" id="KW-0597">Phosphoprotein</keyword>
<feature type="compositionally biased region" description="Basic residues" evidence="6">
    <location>
        <begin position="97"/>
        <end position="108"/>
    </location>
</feature>